<dbReference type="Proteomes" id="UP000319143">
    <property type="component" value="Unassembled WGS sequence"/>
</dbReference>
<feature type="transmembrane region" description="Helical" evidence="1">
    <location>
        <begin position="102"/>
        <end position="124"/>
    </location>
</feature>
<dbReference type="EMBL" id="SJPV01000005">
    <property type="protein sequence ID" value="TWU37268.1"/>
    <property type="molecule type" value="Genomic_DNA"/>
</dbReference>
<evidence type="ECO:0000313" key="2">
    <source>
        <dbReference type="EMBL" id="TWU37268.1"/>
    </source>
</evidence>
<accession>A0A5C6DKH8</accession>
<gene>
    <name evidence="2" type="ORF">Poly41_33970</name>
</gene>
<evidence type="ECO:0008006" key="4">
    <source>
        <dbReference type="Google" id="ProtNLM"/>
    </source>
</evidence>
<name>A0A5C6DKH8_9BACT</name>
<sequence>MAGSLVDLAVSMFVGPVWPASLLVCLLIVYTLFAMLGLIDFGFDVPEMDLDPGIDVDLDLDVDLDGPVLDVPDLDGAPVEWDFWQGIGAASVRWTNFGRIPVIMWGGVFAVAYWAVSFLLWHGFDSSRYSPTLLPSVLLAIRNVVIGVGVTKMVTQPLVGYFVKGPAYDRRHLIGATCEVTTTEATPEFGQAKFRTQAAPLLLNIRTDGPTIPKGTEVQIISFDPKRRTYRVTLQPSENQS</sequence>
<keyword evidence="1" id="KW-0812">Transmembrane</keyword>
<evidence type="ECO:0000313" key="3">
    <source>
        <dbReference type="Proteomes" id="UP000319143"/>
    </source>
</evidence>
<keyword evidence="1" id="KW-1133">Transmembrane helix</keyword>
<feature type="transmembrane region" description="Helical" evidence="1">
    <location>
        <begin position="20"/>
        <end position="39"/>
    </location>
</feature>
<protein>
    <recommendedName>
        <fullName evidence="4">DUF1449 domain-containing protein</fullName>
    </recommendedName>
</protein>
<dbReference type="AlphaFoldDB" id="A0A5C6DKH8"/>
<feature type="transmembrane region" description="Helical" evidence="1">
    <location>
        <begin position="144"/>
        <end position="163"/>
    </location>
</feature>
<keyword evidence="1" id="KW-0472">Membrane</keyword>
<reference evidence="2 3" key="1">
    <citation type="submission" date="2019-02" db="EMBL/GenBank/DDBJ databases">
        <title>Deep-cultivation of Planctomycetes and their phenomic and genomic characterization uncovers novel biology.</title>
        <authorList>
            <person name="Wiegand S."/>
            <person name="Jogler M."/>
            <person name="Boedeker C."/>
            <person name="Pinto D."/>
            <person name="Vollmers J."/>
            <person name="Rivas-Marin E."/>
            <person name="Kohn T."/>
            <person name="Peeters S.H."/>
            <person name="Heuer A."/>
            <person name="Rast P."/>
            <person name="Oberbeckmann S."/>
            <person name="Bunk B."/>
            <person name="Jeske O."/>
            <person name="Meyerdierks A."/>
            <person name="Storesund J.E."/>
            <person name="Kallscheuer N."/>
            <person name="Luecker S."/>
            <person name="Lage O.M."/>
            <person name="Pohl T."/>
            <person name="Merkel B.J."/>
            <person name="Hornburger P."/>
            <person name="Mueller R.-W."/>
            <person name="Bruemmer F."/>
            <person name="Labrenz M."/>
            <person name="Spormann A.M."/>
            <person name="Op Den Camp H."/>
            <person name="Overmann J."/>
            <person name="Amann R."/>
            <person name="Jetten M.S.M."/>
            <person name="Mascher T."/>
            <person name="Medema M.H."/>
            <person name="Devos D.P."/>
            <person name="Kaster A.-K."/>
            <person name="Ovreas L."/>
            <person name="Rohde M."/>
            <person name="Galperin M.Y."/>
            <person name="Jogler C."/>
        </authorList>
    </citation>
    <scope>NUCLEOTIDE SEQUENCE [LARGE SCALE GENOMIC DNA]</scope>
    <source>
        <strain evidence="2 3">Poly41</strain>
    </source>
</reference>
<proteinExistence type="predicted"/>
<organism evidence="2 3">
    <name type="scientific">Novipirellula artificiosorum</name>
    <dbReference type="NCBI Taxonomy" id="2528016"/>
    <lineage>
        <taxon>Bacteria</taxon>
        <taxon>Pseudomonadati</taxon>
        <taxon>Planctomycetota</taxon>
        <taxon>Planctomycetia</taxon>
        <taxon>Pirellulales</taxon>
        <taxon>Pirellulaceae</taxon>
        <taxon>Novipirellula</taxon>
    </lineage>
</organism>
<comment type="caution">
    <text evidence="2">The sequence shown here is derived from an EMBL/GenBank/DDBJ whole genome shotgun (WGS) entry which is preliminary data.</text>
</comment>
<dbReference type="RefSeq" id="WP_146527594.1">
    <property type="nucleotide sequence ID" value="NZ_SJPV01000005.1"/>
</dbReference>
<keyword evidence="3" id="KW-1185">Reference proteome</keyword>
<evidence type="ECO:0000256" key="1">
    <source>
        <dbReference type="SAM" id="Phobius"/>
    </source>
</evidence>
<dbReference type="OrthoDB" id="284164at2"/>